<organism evidence="3 4">
    <name type="scientific">Microlunatus soli</name>
    <dbReference type="NCBI Taxonomy" id="630515"/>
    <lineage>
        <taxon>Bacteria</taxon>
        <taxon>Bacillati</taxon>
        <taxon>Actinomycetota</taxon>
        <taxon>Actinomycetes</taxon>
        <taxon>Propionibacteriales</taxon>
        <taxon>Propionibacteriaceae</taxon>
        <taxon>Microlunatus</taxon>
    </lineage>
</organism>
<accession>A0A1H1PTK7</accession>
<sequence>MSSGARFRDRCDVSENIRLVTAFSALALVPMITAHVIGAATVNPLIDPISWYAFVPGGGLMIIAGGSLLALLGLLLMVRMYRTGVATGPVPAVAMIIFSISLVLVGVCPTDPPTAGASISDGTLAATIHRICAGSAFATLPVIGLSLARTIDRPVSRMPRMLCRSAYGLAGLVALFLSIHLPLAFAGSGIAAFGFIERAGFVIMIGYLFLLAATIDRESGARTAAVQPIEAPASVLPAGPVEVPVLVSRRAGDYPLAGASVAEPSIRRHTSSHGVGASPSLVSASVESTT</sequence>
<keyword evidence="2" id="KW-0472">Membrane</keyword>
<feature type="transmembrane region" description="Helical" evidence="2">
    <location>
        <begin position="20"/>
        <end position="42"/>
    </location>
</feature>
<dbReference type="InterPro" id="IPR009339">
    <property type="entry name" value="DUF998"/>
</dbReference>
<evidence type="ECO:0000313" key="4">
    <source>
        <dbReference type="Proteomes" id="UP000199103"/>
    </source>
</evidence>
<reference evidence="3 4" key="1">
    <citation type="submission" date="2016-10" db="EMBL/GenBank/DDBJ databases">
        <authorList>
            <person name="de Groot N.N."/>
        </authorList>
    </citation>
    <scope>NUCLEOTIDE SEQUENCE [LARGE SCALE GENOMIC DNA]</scope>
    <source>
        <strain evidence="3 4">DSM 21800</strain>
    </source>
</reference>
<feature type="region of interest" description="Disordered" evidence="1">
    <location>
        <begin position="268"/>
        <end position="290"/>
    </location>
</feature>
<feature type="transmembrane region" description="Helical" evidence="2">
    <location>
        <begin position="127"/>
        <end position="148"/>
    </location>
</feature>
<evidence type="ECO:0000313" key="3">
    <source>
        <dbReference type="EMBL" id="SDS14059.1"/>
    </source>
</evidence>
<feature type="transmembrane region" description="Helical" evidence="2">
    <location>
        <begin position="54"/>
        <end position="78"/>
    </location>
</feature>
<evidence type="ECO:0000256" key="1">
    <source>
        <dbReference type="SAM" id="MobiDB-lite"/>
    </source>
</evidence>
<name>A0A1H1PTK7_9ACTN</name>
<feature type="transmembrane region" description="Helical" evidence="2">
    <location>
        <begin position="199"/>
        <end position="215"/>
    </location>
</feature>
<dbReference type="AlphaFoldDB" id="A0A1H1PTK7"/>
<keyword evidence="2" id="KW-1133">Transmembrane helix</keyword>
<protein>
    <recommendedName>
        <fullName evidence="5">DUF998 domain-containing protein</fullName>
    </recommendedName>
</protein>
<dbReference type="EMBL" id="LT629772">
    <property type="protein sequence ID" value="SDS14059.1"/>
    <property type="molecule type" value="Genomic_DNA"/>
</dbReference>
<keyword evidence="4" id="KW-1185">Reference proteome</keyword>
<keyword evidence="2" id="KW-0812">Transmembrane</keyword>
<dbReference type="Pfam" id="PF06197">
    <property type="entry name" value="DUF998"/>
    <property type="match status" value="1"/>
</dbReference>
<gene>
    <name evidence="3" type="ORF">SAMN04489812_1006</name>
</gene>
<feature type="transmembrane region" description="Helical" evidence="2">
    <location>
        <begin position="90"/>
        <end position="107"/>
    </location>
</feature>
<proteinExistence type="predicted"/>
<evidence type="ECO:0008006" key="5">
    <source>
        <dbReference type="Google" id="ProtNLM"/>
    </source>
</evidence>
<feature type="transmembrane region" description="Helical" evidence="2">
    <location>
        <begin position="169"/>
        <end position="193"/>
    </location>
</feature>
<feature type="compositionally biased region" description="Polar residues" evidence="1">
    <location>
        <begin position="280"/>
        <end position="290"/>
    </location>
</feature>
<evidence type="ECO:0000256" key="2">
    <source>
        <dbReference type="SAM" id="Phobius"/>
    </source>
</evidence>
<dbReference type="Proteomes" id="UP000199103">
    <property type="component" value="Chromosome I"/>
</dbReference>